<evidence type="ECO:0000313" key="2">
    <source>
        <dbReference type="EMBL" id="STO97495.1"/>
    </source>
</evidence>
<dbReference type="AlphaFoldDB" id="A0A377J5B1"/>
<name>A0A377J5B1_9HELI</name>
<dbReference type="Proteomes" id="UP000254841">
    <property type="component" value="Unassembled WGS sequence"/>
</dbReference>
<accession>A0A377J5B1</accession>
<reference evidence="2 3" key="1">
    <citation type="submission" date="2018-06" db="EMBL/GenBank/DDBJ databases">
        <authorList>
            <consortium name="Pathogen Informatics"/>
            <person name="Doyle S."/>
        </authorList>
    </citation>
    <scope>NUCLEOTIDE SEQUENCE [LARGE SCALE GENOMIC DNA]</scope>
    <source>
        <strain evidence="2 3">NCTC12410</strain>
    </source>
</reference>
<sequence length="77" mass="8606">MGILTFIFWIIVLMLVIWAGGALMAIGLVVLMFAAIIKGLEQGYHWYIGEPFEVIWIIGGGIALLFLLYAFLSKRDS</sequence>
<evidence type="ECO:0000256" key="1">
    <source>
        <dbReference type="SAM" id="Phobius"/>
    </source>
</evidence>
<keyword evidence="1" id="KW-0812">Transmembrane</keyword>
<dbReference type="RefSeq" id="WP_115011728.1">
    <property type="nucleotide sequence ID" value="NZ_UGHV01000001.1"/>
</dbReference>
<keyword evidence="1" id="KW-1133">Transmembrane helix</keyword>
<keyword evidence="1" id="KW-0472">Membrane</keyword>
<proteinExistence type="predicted"/>
<dbReference type="EMBL" id="UGHV01000001">
    <property type="protein sequence ID" value="STO97495.1"/>
    <property type="molecule type" value="Genomic_DNA"/>
</dbReference>
<feature type="transmembrane region" description="Helical" evidence="1">
    <location>
        <begin position="54"/>
        <end position="72"/>
    </location>
</feature>
<organism evidence="2 3">
    <name type="scientific">Helicobacter canis</name>
    <dbReference type="NCBI Taxonomy" id="29419"/>
    <lineage>
        <taxon>Bacteria</taxon>
        <taxon>Pseudomonadati</taxon>
        <taxon>Campylobacterota</taxon>
        <taxon>Epsilonproteobacteria</taxon>
        <taxon>Campylobacterales</taxon>
        <taxon>Helicobacteraceae</taxon>
        <taxon>Helicobacter</taxon>
    </lineage>
</organism>
<gene>
    <name evidence="2" type="ORF">NCTC12410_01326</name>
</gene>
<feature type="transmembrane region" description="Helical" evidence="1">
    <location>
        <begin position="7"/>
        <end position="34"/>
    </location>
</feature>
<evidence type="ECO:0000313" key="3">
    <source>
        <dbReference type="Proteomes" id="UP000254841"/>
    </source>
</evidence>
<protein>
    <submittedName>
        <fullName evidence="2">Uncharacterized protein</fullName>
    </submittedName>
</protein>